<sequence>MPRRTAKEHPHPVFDPSTSPLSSPSPTSSNEPPPQYPPQNLKETLEAPTDAALDPSDIITTLRDLSLDDQRRLFFQRPVRSFSRLLLCFKAETARRVRQSVTGSASRREENERTSVEKLKETSGFRHQFELEHEERRHQR</sequence>
<reference evidence="2" key="1">
    <citation type="submission" date="2014-11" db="EMBL/GenBank/DDBJ databases">
        <authorList>
            <person name="Otto D Thomas"/>
            <person name="Naeem Raeece"/>
        </authorList>
    </citation>
    <scope>NUCLEOTIDE SEQUENCE</scope>
</reference>
<protein>
    <submittedName>
        <fullName evidence="2">Uncharacterized protein</fullName>
    </submittedName>
</protein>
<accession>A0A0G4H7J8</accession>
<evidence type="ECO:0000256" key="1">
    <source>
        <dbReference type="SAM" id="MobiDB-lite"/>
    </source>
</evidence>
<feature type="region of interest" description="Disordered" evidence="1">
    <location>
        <begin position="1"/>
        <end position="53"/>
    </location>
</feature>
<dbReference type="AlphaFoldDB" id="A0A0G4H7J8"/>
<proteinExistence type="predicted"/>
<feature type="region of interest" description="Disordered" evidence="1">
    <location>
        <begin position="99"/>
        <end position="140"/>
    </location>
</feature>
<evidence type="ECO:0000313" key="2">
    <source>
        <dbReference type="EMBL" id="CEM39729.1"/>
    </source>
</evidence>
<gene>
    <name evidence="2" type="ORF">Cvel_24995</name>
</gene>
<organism evidence="2">
    <name type="scientific">Chromera velia CCMP2878</name>
    <dbReference type="NCBI Taxonomy" id="1169474"/>
    <lineage>
        <taxon>Eukaryota</taxon>
        <taxon>Sar</taxon>
        <taxon>Alveolata</taxon>
        <taxon>Colpodellida</taxon>
        <taxon>Chromeraceae</taxon>
        <taxon>Chromera</taxon>
    </lineage>
</organism>
<feature type="compositionally biased region" description="Basic and acidic residues" evidence="1">
    <location>
        <begin position="1"/>
        <end position="12"/>
    </location>
</feature>
<name>A0A0G4H7J8_9ALVE</name>
<dbReference type="VEuPathDB" id="CryptoDB:Cvel_24995"/>
<feature type="compositionally biased region" description="Low complexity" evidence="1">
    <location>
        <begin position="16"/>
        <end position="30"/>
    </location>
</feature>
<dbReference type="EMBL" id="CDMZ01001951">
    <property type="protein sequence ID" value="CEM39729.1"/>
    <property type="molecule type" value="Genomic_DNA"/>
</dbReference>
<feature type="compositionally biased region" description="Basic and acidic residues" evidence="1">
    <location>
        <begin position="106"/>
        <end position="140"/>
    </location>
</feature>